<comment type="caution">
    <text evidence="1">The sequence shown here is derived from an EMBL/GenBank/DDBJ whole genome shotgun (WGS) entry which is preliminary data.</text>
</comment>
<dbReference type="Gene3D" id="3.40.50.1820">
    <property type="entry name" value="alpha/beta hydrolase"/>
    <property type="match status" value="1"/>
</dbReference>
<keyword evidence="2" id="KW-1185">Reference proteome</keyword>
<accession>A0ABR4FP62</accession>
<dbReference type="Proteomes" id="UP001610563">
    <property type="component" value="Unassembled WGS sequence"/>
</dbReference>
<gene>
    <name evidence="1" type="ORF">BJX66DRAFT_343495</name>
</gene>
<evidence type="ECO:0000313" key="1">
    <source>
        <dbReference type="EMBL" id="KAL2784994.1"/>
    </source>
</evidence>
<reference evidence="1 2" key="1">
    <citation type="submission" date="2024-07" db="EMBL/GenBank/DDBJ databases">
        <title>Section-level genome sequencing and comparative genomics of Aspergillus sections Usti and Cavernicolus.</title>
        <authorList>
            <consortium name="Lawrence Berkeley National Laboratory"/>
            <person name="Nybo J.L."/>
            <person name="Vesth T.C."/>
            <person name="Theobald S."/>
            <person name="Frisvad J.C."/>
            <person name="Larsen T.O."/>
            <person name="Kjaerboelling I."/>
            <person name="Rothschild-Mancinelli K."/>
            <person name="Lyhne E.K."/>
            <person name="Kogle M.E."/>
            <person name="Barry K."/>
            <person name="Clum A."/>
            <person name="Na H."/>
            <person name="Ledsgaard L."/>
            <person name="Lin J."/>
            <person name="Lipzen A."/>
            <person name="Kuo A."/>
            <person name="Riley R."/>
            <person name="Mondo S."/>
            <person name="Labutti K."/>
            <person name="Haridas S."/>
            <person name="Pangalinan J."/>
            <person name="Salamov A.A."/>
            <person name="Simmons B.A."/>
            <person name="Magnuson J.K."/>
            <person name="Chen J."/>
            <person name="Drula E."/>
            <person name="Henrissat B."/>
            <person name="Wiebenga A."/>
            <person name="Lubbers R.J."/>
            <person name="Gomes A.C."/>
            <person name="Makela M.R."/>
            <person name="Stajich J."/>
            <person name="Grigoriev I.V."/>
            <person name="Mortensen U.H."/>
            <person name="De Vries R.P."/>
            <person name="Baker S.E."/>
            <person name="Andersen M.R."/>
        </authorList>
    </citation>
    <scope>NUCLEOTIDE SEQUENCE [LARGE SCALE GENOMIC DNA]</scope>
    <source>
        <strain evidence="1 2">CBS 209.92</strain>
    </source>
</reference>
<dbReference type="EMBL" id="JBFTWV010000159">
    <property type="protein sequence ID" value="KAL2784994.1"/>
    <property type="molecule type" value="Genomic_DNA"/>
</dbReference>
<organism evidence="1 2">
    <name type="scientific">Aspergillus keveii</name>
    <dbReference type="NCBI Taxonomy" id="714993"/>
    <lineage>
        <taxon>Eukaryota</taxon>
        <taxon>Fungi</taxon>
        <taxon>Dikarya</taxon>
        <taxon>Ascomycota</taxon>
        <taxon>Pezizomycotina</taxon>
        <taxon>Eurotiomycetes</taxon>
        <taxon>Eurotiomycetidae</taxon>
        <taxon>Eurotiales</taxon>
        <taxon>Aspergillaceae</taxon>
        <taxon>Aspergillus</taxon>
        <taxon>Aspergillus subgen. Nidulantes</taxon>
    </lineage>
</organism>
<name>A0ABR4FP62_9EURO</name>
<evidence type="ECO:0008006" key="3">
    <source>
        <dbReference type="Google" id="ProtNLM"/>
    </source>
</evidence>
<sequence length="255" mass="27713">MEFDVLHPLIDGQYVLDKPLEQEIVPTLFGAAAYEDDIAQFLLTDMKTSQPRSVAEALAKFRRLLSSNCVVRAPESFPLDEAAVLDAYGLTSTVGSPGWSELLGHCMFNIPTIYAALVTSESLPRGQGSVWLYHYAVKNFYPASHAGQAAHHGVNDMVLFNVAPDSIAEELRESWRASVRQTQDIWLTFVNGDSPWDPVRPGASVHDSEGAGPVFVFHDGGRGIQYANLRDAVGPVTARKYASVLAAASAGEPPR</sequence>
<dbReference type="SUPFAM" id="SSF53474">
    <property type="entry name" value="alpha/beta-Hydrolases"/>
    <property type="match status" value="1"/>
</dbReference>
<proteinExistence type="predicted"/>
<evidence type="ECO:0000313" key="2">
    <source>
        <dbReference type="Proteomes" id="UP001610563"/>
    </source>
</evidence>
<dbReference type="InterPro" id="IPR029058">
    <property type="entry name" value="AB_hydrolase_fold"/>
</dbReference>
<protein>
    <recommendedName>
        <fullName evidence="3">Carboxylesterase type B domain-containing protein</fullName>
    </recommendedName>
</protein>